<feature type="domain" description="SHSP" evidence="1">
    <location>
        <begin position="23"/>
        <end position="102"/>
    </location>
</feature>
<reference evidence="2" key="1">
    <citation type="journal article" date="2015" name="Nature">
        <title>Complex archaea that bridge the gap between prokaryotes and eukaryotes.</title>
        <authorList>
            <person name="Spang A."/>
            <person name="Saw J.H."/>
            <person name="Jorgensen S.L."/>
            <person name="Zaremba-Niedzwiedzka K."/>
            <person name="Martijn J."/>
            <person name="Lind A.E."/>
            <person name="van Eijk R."/>
            <person name="Schleper C."/>
            <person name="Guy L."/>
            <person name="Ettema T.J."/>
        </authorList>
    </citation>
    <scope>NUCLEOTIDE SEQUENCE</scope>
</reference>
<dbReference type="CDD" id="cd00298">
    <property type="entry name" value="ACD_sHsps_p23-like"/>
    <property type="match status" value="1"/>
</dbReference>
<dbReference type="InterPro" id="IPR008978">
    <property type="entry name" value="HSP20-like_chaperone"/>
</dbReference>
<protein>
    <recommendedName>
        <fullName evidence="1">SHSP domain-containing protein</fullName>
    </recommendedName>
</protein>
<proteinExistence type="predicted"/>
<dbReference type="AlphaFoldDB" id="A0A0F9GHW6"/>
<dbReference type="InterPro" id="IPR002068">
    <property type="entry name" value="A-crystallin/Hsp20_dom"/>
</dbReference>
<accession>A0A0F9GHW6</accession>
<dbReference type="SUPFAM" id="SSF49764">
    <property type="entry name" value="HSP20-like chaperones"/>
    <property type="match status" value="1"/>
</dbReference>
<organism evidence="2">
    <name type="scientific">marine sediment metagenome</name>
    <dbReference type="NCBI Taxonomy" id="412755"/>
    <lineage>
        <taxon>unclassified sequences</taxon>
        <taxon>metagenomes</taxon>
        <taxon>ecological metagenomes</taxon>
    </lineage>
</organism>
<sequence length="116" mass="12894">MDILQKLPEFPKAHFVAESMGEYIKIEVVTAGYTIDDIKIESRENGIAVVGSPKKNIGSGRLVTGFTNFFPITNFKKFDRKSITASIYNGILTIQLPVLEEFRSVEITIAEEAPKA</sequence>
<dbReference type="Pfam" id="PF00011">
    <property type="entry name" value="HSP20"/>
    <property type="match status" value="1"/>
</dbReference>
<name>A0A0F9GHW6_9ZZZZ</name>
<evidence type="ECO:0000259" key="1">
    <source>
        <dbReference type="Pfam" id="PF00011"/>
    </source>
</evidence>
<evidence type="ECO:0000313" key="2">
    <source>
        <dbReference type="EMBL" id="KKL98348.1"/>
    </source>
</evidence>
<dbReference type="Gene3D" id="2.60.40.790">
    <property type="match status" value="1"/>
</dbReference>
<comment type="caution">
    <text evidence="2">The sequence shown here is derived from an EMBL/GenBank/DDBJ whole genome shotgun (WGS) entry which is preliminary data.</text>
</comment>
<dbReference type="EMBL" id="LAZR01017946">
    <property type="protein sequence ID" value="KKL98348.1"/>
    <property type="molecule type" value="Genomic_DNA"/>
</dbReference>
<gene>
    <name evidence="2" type="ORF">LCGC14_1825360</name>
</gene>